<dbReference type="Gene3D" id="3.30.300.30">
    <property type="match status" value="1"/>
</dbReference>
<dbReference type="PROSITE" id="PS00455">
    <property type="entry name" value="AMP_BINDING"/>
    <property type="match status" value="1"/>
</dbReference>
<evidence type="ECO:0000256" key="2">
    <source>
        <dbReference type="ARBA" id="ARBA00022840"/>
    </source>
</evidence>
<dbReference type="PANTHER" id="PTHR43272:SF33">
    <property type="entry name" value="AMP-BINDING DOMAIN-CONTAINING PROTEIN-RELATED"/>
    <property type="match status" value="1"/>
</dbReference>
<dbReference type="InterPro" id="IPR020845">
    <property type="entry name" value="AMP-binding_CS"/>
</dbReference>
<dbReference type="GO" id="GO:0004467">
    <property type="term" value="F:long-chain fatty acid-CoA ligase activity"/>
    <property type="evidence" value="ECO:0007669"/>
    <property type="project" value="UniProtKB-EC"/>
</dbReference>
<feature type="domain" description="AMP-dependent synthetase/ligase" evidence="4">
    <location>
        <begin position="19"/>
        <end position="391"/>
    </location>
</feature>
<comment type="caution">
    <text evidence="5">The sequence shown here is derived from an EMBL/GenBank/DDBJ whole genome shotgun (WGS) entry which is preliminary data.</text>
</comment>
<dbReference type="PANTHER" id="PTHR43272">
    <property type="entry name" value="LONG-CHAIN-FATTY-ACID--COA LIGASE"/>
    <property type="match status" value="1"/>
</dbReference>
<protein>
    <submittedName>
        <fullName evidence="5">Long-subunit acyl-CoA synthetase (AMP-forming)</fullName>
    </submittedName>
</protein>
<dbReference type="OrthoDB" id="9778383at2"/>
<evidence type="ECO:0000259" key="4">
    <source>
        <dbReference type="Pfam" id="PF00501"/>
    </source>
</evidence>
<keyword evidence="2" id="KW-0067">ATP-binding</keyword>
<name>A0A316E7T6_9BACT</name>
<dbReference type="SUPFAM" id="SSF56801">
    <property type="entry name" value="Acetyl-CoA synthetase-like"/>
    <property type="match status" value="1"/>
</dbReference>
<evidence type="ECO:0000313" key="5">
    <source>
        <dbReference type="EMBL" id="PWK26771.1"/>
    </source>
</evidence>
<dbReference type="Gene3D" id="3.40.50.12780">
    <property type="entry name" value="N-terminal domain of ligase-like"/>
    <property type="match status" value="1"/>
</dbReference>
<evidence type="ECO:0000256" key="3">
    <source>
        <dbReference type="ARBA" id="ARBA00024484"/>
    </source>
</evidence>
<dbReference type="GO" id="GO:0005524">
    <property type="term" value="F:ATP binding"/>
    <property type="evidence" value="ECO:0007669"/>
    <property type="project" value="UniProtKB-KW"/>
</dbReference>
<reference evidence="5 6" key="1">
    <citation type="submission" date="2018-05" db="EMBL/GenBank/DDBJ databases">
        <title>Genomic Encyclopedia of Archaeal and Bacterial Type Strains, Phase II (KMG-II): from individual species to whole genera.</title>
        <authorList>
            <person name="Goeker M."/>
        </authorList>
    </citation>
    <scope>NUCLEOTIDE SEQUENCE [LARGE SCALE GENOMIC DNA]</scope>
    <source>
        <strain evidence="5 6">DSM 22214</strain>
    </source>
</reference>
<dbReference type="Proteomes" id="UP000245489">
    <property type="component" value="Unassembled WGS sequence"/>
</dbReference>
<dbReference type="AlphaFoldDB" id="A0A316E7T6"/>
<keyword evidence="6" id="KW-1185">Reference proteome</keyword>
<dbReference type="EMBL" id="QGGO01000010">
    <property type="protein sequence ID" value="PWK26771.1"/>
    <property type="molecule type" value="Genomic_DNA"/>
</dbReference>
<accession>A0A316E7T6</accession>
<comment type="catalytic activity">
    <reaction evidence="3">
        <text>a long-chain fatty acid + ATP + CoA = a long-chain fatty acyl-CoA + AMP + diphosphate</text>
        <dbReference type="Rhea" id="RHEA:15421"/>
        <dbReference type="ChEBI" id="CHEBI:30616"/>
        <dbReference type="ChEBI" id="CHEBI:33019"/>
        <dbReference type="ChEBI" id="CHEBI:57287"/>
        <dbReference type="ChEBI" id="CHEBI:57560"/>
        <dbReference type="ChEBI" id="CHEBI:83139"/>
        <dbReference type="ChEBI" id="CHEBI:456215"/>
        <dbReference type="EC" id="6.2.1.3"/>
    </reaction>
    <physiologicalReaction direction="left-to-right" evidence="3">
        <dbReference type="Rhea" id="RHEA:15422"/>
    </physiologicalReaction>
</comment>
<evidence type="ECO:0000313" key="6">
    <source>
        <dbReference type="Proteomes" id="UP000245489"/>
    </source>
</evidence>
<proteinExistence type="predicted"/>
<dbReference type="InterPro" id="IPR042099">
    <property type="entry name" value="ANL_N_sf"/>
</dbReference>
<keyword evidence="1" id="KW-0547">Nucleotide-binding</keyword>
<dbReference type="Pfam" id="PF00501">
    <property type="entry name" value="AMP-binding"/>
    <property type="match status" value="1"/>
</dbReference>
<dbReference type="GO" id="GO:0016020">
    <property type="term" value="C:membrane"/>
    <property type="evidence" value="ECO:0007669"/>
    <property type="project" value="TreeGrafter"/>
</dbReference>
<gene>
    <name evidence="5" type="ORF">LV89_02280</name>
</gene>
<dbReference type="RefSeq" id="WP_109743013.1">
    <property type="nucleotide sequence ID" value="NZ_QGGO01000010.1"/>
</dbReference>
<sequence length="554" mass="62091">MLQEYKSLVENFYHWEINTPENIYLSQPLGDDYKHYSFAETGNQARRMATALKAMNLPEKSHIGIVSKNCAHWIISDLAIAMAGHISVPFYPTLIDEQINQVLVHSECKVLFVGKLDSWATMKAGIPESVKCIAYPSFYDGCPSTEMDEWDSIIDAHEPLQENIQPKYEDICTIIYTSGTTGVPKGVMLTYGAIIEAITYTKDEVALDLPNARFFSYLPLCHIAERNIVEAASMATGGTVFFADTLESFQKNLQTAMPTHFLAVPRIWTKFQLGILAKMPQSRLDMLLKIPVIKAVIKGKIQKGLGLSNAKIILTGAAPMPPSLLDWYKKLGITIREAYGMSENVGAHSMMPADAIKSGTVGKPYPKVVTRIDPETGEIQMKAPWNTIGYYKEPILTESLLKDGWLCTGDMGEIDSEGYLKITGRVKDMFKSAKGEYIVPAPIENMLLVNPVIEQVCVVGTGLSQPIALIVPSEIGKNMPRENLMESLEETLKRVNPNFKNYEALRKAVVVKDLWTVENNMLTPTMKIKRNVVENYYKNQVELWEELEEKVVFE</sequence>
<dbReference type="Pfam" id="PF23562">
    <property type="entry name" value="AMP-binding_C_3"/>
    <property type="match status" value="1"/>
</dbReference>
<dbReference type="InterPro" id="IPR045851">
    <property type="entry name" value="AMP-bd_C_sf"/>
</dbReference>
<evidence type="ECO:0000256" key="1">
    <source>
        <dbReference type="ARBA" id="ARBA00022741"/>
    </source>
</evidence>
<dbReference type="InterPro" id="IPR000873">
    <property type="entry name" value="AMP-dep_synth/lig_dom"/>
</dbReference>
<organism evidence="5 6">
    <name type="scientific">Arcicella aurantiaca</name>
    <dbReference type="NCBI Taxonomy" id="591202"/>
    <lineage>
        <taxon>Bacteria</taxon>
        <taxon>Pseudomonadati</taxon>
        <taxon>Bacteroidota</taxon>
        <taxon>Cytophagia</taxon>
        <taxon>Cytophagales</taxon>
        <taxon>Flectobacillaceae</taxon>
        <taxon>Arcicella</taxon>
    </lineage>
</organism>